<evidence type="ECO:0000313" key="4">
    <source>
        <dbReference type="Proteomes" id="UP000568664"/>
    </source>
</evidence>
<name>A0A7Y0Q6Q6_9GAMM</name>
<dbReference type="EMBL" id="JABBXH010000002">
    <property type="protein sequence ID" value="NMP31082.1"/>
    <property type="molecule type" value="Genomic_DNA"/>
</dbReference>
<evidence type="ECO:0000256" key="1">
    <source>
        <dbReference type="SAM" id="SignalP"/>
    </source>
</evidence>
<dbReference type="AlphaFoldDB" id="A0A7Y0Q6Q6"/>
<evidence type="ECO:0000259" key="2">
    <source>
        <dbReference type="Pfam" id="PF14467"/>
    </source>
</evidence>
<dbReference type="Pfam" id="PF14467">
    <property type="entry name" value="DUF4426"/>
    <property type="match status" value="1"/>
</dbReference>
<feature type="chain" id="PRO_5031373498" evidence="1">
    <location>
        <begin position="28"/>
        <end position="149"/>
    </location>
</feature>
<sequence>MKATKVWISAAILLLLLAIVSAPLASAQNMKTLGNMDVHYMAIGATFLTPQVAKAYGIERSKYNALINISVLDNTQQGKPAKAVSISGTALNLTGQYKRLDFEEVREGQAIYYLAQLNYRDKEKVKFELTITDGSETHELVFDQTFYVD</sequence>
<dbReference type="InterPro" id="IPR025218">
    <property type="entry name" value="DUF4426"/>
</dbReference>
<reference evidence="3 4" key="1">
    <citation type="submission" date="2020-04" db="EMBL/GenBank/DDBJ databases">
        <title>Thalassotalea sp. M1531, isolated from the surface of marine red alga.</title>
        <authorList>
            <person name="Pang L."/>
            <person name="Lu D.-C."/>
        </authorList>
    </citation>
    <scope>NUCLEOTIDE SEQUENCE [LARGE SCALE GENOMIC DNA]</scope>
    <source>
        <strain evidence="3 4">M1531</strain>
    </source>
</reference>
<feature type="signal peptide" evidence="1">
    <location>
        <begin position="1"/>
        <end position="27"/>
    </location>
</feature>
<accession>A0A7Y0Q6Q6</accession>
<dbReference type="Gene3D" id="2.60.40.3340">
    <property type="entry name" value="Domain of unknown function DUF4426"/>
    <property type="match status" value="1"/>
</dbReference>
<evidence type="ECO:0000313" key="3">
    <source>
        <dbReference type="EMBL" id="NMP31082.1"/>
    </source>
</evidence>
<keyword evidence="4" id="KW-1185">Reference proteome</keyword>
<proteinExistence type="predicted"/>
<gene>
    <name evidence="3" type="ORF">HII17_05840</name>
</gene>
<feature type="domain" description="DUF4426" evidence="2">
    <location>
        <begin position="31"/>
        <end position="149"/>
    </location>
</feature>
<keyword evidence="1" id="KW-0732">Signal</keyword>
<organism evidence="3 4">
    <name type="scientific">Thalassotalea algicola</name>
    <dbReference type="NCBI Taxonomy" id="2716224"/>
    <lineage>
        <taxon>Bacteria</taxon>
        <taxon>Pseudomonadati</taxon>
        <taxon>Pseudomonadota</taxon>
        <taxon>Gammaproteobacteria</taxon>
        <taxon>Alteromonadales</taxon>
        <taxon>Colwelliaceae</taxon>
        <taxon>Thalassotalea</taxon>
    </lineage>
</organism>
<comment type="caution">
    <text evidence="3">The sequence shown here is derived from an EMBL/GenBank/DDBJ whole genome shotgun (WGS) entry which is preliminary data.</text>
</comment>
<protein>
    <submittedName>
        <fullName evidence="3">DUF4426 domain-containing protein</fullName>
    </submittedName>
</protein>
<dbReference type="Proteomes" id="UP000568664">
    <property type="component" value="Unassembled WGS sequence"/>
</dbReference>